<evidence type="ECO:0000256" key="3">
    <source>
        <dbReference type="SAM" id="SignalP"/>
    </source>
</evidence>
<evidence type="ECO:0000259" key="4">
    <source>
        <dbReference type="SMART" id="SM00701"/>
    </source>
</evidence>
<keyword evidence="6" id="KW-1185">Reference proteome</keyword>
<dbReference type="STRING" id="35752.SAMN05421541_105399"/>
<name>A0A1I2FJC4_9ACTN</name>
<dbReference type="Gene3D" id="3.40.80.10">
    <property type="entry name" value="Peptidoglycan recognition protein-like"/>
    <property type="match status" value="1"/>
</dbReference>
<dbReference type="InterPro" id="IPR006619">
    <property type="entry name" value="PGRP_domain_met/bac"/>
</dbReference>
<proteinExistence type="inferred from homology"/>
<accession>A0A1I2FJC4</accession>
<dbReference type="InterPro" id="IPR036505">
    <property type="entry name" value="Amidase/PGRP_sf"/>
</dbReference>
<dbReference type="GO" id="GO:0008745">
    <property type="term" value="F:N-acetylmuramoyl-L-alanine amidase activity"/>
    <property type="evidence" value="ECO:0007669"/>
    <property type="project" value="InterPro"/>
</dbReference>
<dbReference type="SUPFAM" id="SSF55846">
    <property type="entry name" value="N-acetylmuramoyl-L-alanine amidase-like"/>
    <property type="match status" value="1"/>
</dbReference>
<feature type="signal peptide" evidence="3">
    <location>
        <begin position="1"/>
        <end position="22"/>
    </location>
</feature>
<evidence type="ECO:0000256" key="2">
    <source>
        <dbReference type="SAM" id="MobiDB-lite"/>
    </source>
</evidence>
<dbReference type="EMBL" id="FONV01000005">
    <property type="protein sequence ID" value="SFF04561.1"/>
    <property type="molecule type" value="Genomic_DNA"/>
</dbReference>
<dbReference type="AlphaFoldDB" id="A0A1I2FJC4"/>
<organism evidence="5 6">
    <name type="scientific">Actinoplanes philippinensis</name>
    <dbReference type="NCBI Taxonomy" id="35752"/>
    <lineage>
        <taxon>Bacteria</taxon>
        <taxon>Bacillati</taxon>
        <taxon>Actinomycetota</taxon>
        <taxon>Actinomycetes</taxon>
        <taxon>Micromonosporales</taxon>
        <taxon>Micromonosporaceae</taxon>
        <taxon>Actinoplanes</taxon>
    </lineage>
</organism>
<sequence>MRRIRTTARLAAALVAATPAIAVAIAGADVVVRAQGDTAGRARTEPVLQTFDLAESGVRLVSARSGTAPRAAGSAREVAVPRTAELARRTTAPFSLVGVTWADPDSEPKGAIEVRTRRLGTGTWSSWRLLETDNPDASDGGPGVRGSSDPLWVGPSDGVQARMIATGGAALPAGLRVDLINPDAPEPDQPVKMAPAAESHETAPAARGGETTTVAGRDDTGRNGRPPTGGQGSDNPGEAADEPVVLPVRPVPRLVTRAGWGADEAIVKEPPMYTGAVHIVFVHHTASGNGYDCAESASIVRGIERFHVKSKGWNDIGYNFLVDKCGRIFEGRAGGVHRSVLGAHTLGFNANASAVAVIGDYRSAPIPAAARASVAQLAAYKLGAWSNPPLGKVGLVSGGSDRFPAGRTALLNRISGHRDTGRTECPGDALYGQLTAIRAAAGAAPAGLRMRGVNGAAVYDGKYYTKGPAGPAWDLTTPTRMLDRFEVLVDGRLSAAAPKGHRQAAVRLEPGEHKVTVKAVHLSGKVATAAAEVVVDPVAPEFGETPLVALREGAVGVSAPVRLGWAATDTSGLKSVRVRGAVSENLSGGTRRLAGTARLGDPSTWAVTATDRAGNSASTAVTRTPVLLTEAEATRTGTWRTVRDQGYLGGEAVAGSTGGASLTWTFAGSSAAVVASRTAASGRVRIYVDGEFQGIVDLRSANERHGQAVWTRSWRGSATHTVRVQAEGSTGRPSVVLDGLVYLR</sequence>
<feature type="chain" id="PRO_5011458500" evidence="3">
    <location>
        <begin position="23"/>
        <end position="744"/>
    </location>
</feature>
<dbReference type="Gene3D" id="2.60.120.260">
    <property type="entry name" value="Galactose-binding domain-like"/>
    <property type="match status" value="1"/>
</dbReference>
<dbReference type="SMART" id="SM00701">
    <property type="entry name" value="PGRP"/>
    <property type="match status" value="1"/>
</dbReference>
<feature type="region of interest" description="Disordered" evidence="2">
    <location>
        <begin position="131"/>
        <end position="154"/>
    </location>
</feature>
<feature type="region of interest" description="Disordered" evidence="2">
    <location>
        <begin position="179"/>
        <end position="243"/>
    </location>
</feature>
<comment type="similarity">
    <text evidence="1">Belongs to the N-acetylmuramoyl-L-alanine amidase 2 family.</text>
</comment>
<dbReference type="CDD" id="cd06583">
    <property type="entry name" value="PGRP"/>
    <property type="match status" value="1"/>
</dbReference>
<dbReference type="Proteomes" id="UP000199645">
    <property type="component" value="Unassembled WGS sequence"/>
</dbReference>
<feature type="domain" description="Peptidoglycan recognition protein family" evidence="4">
    <location>
        <begin position="252"/>
        <end position="400"/>
    </location>
</feature>
<evidence type="ECO:0000313" key="5">
    <source>
        <dbReference type="EMBL" id="SFF04561.1"/>
    </source>
</evidence>
<dbReference type="InterPro" id="IPR015510">
    <property type="entry name" value="PGRP"/>
</dbReference>
<gene>
    <name evidence="5" type="ORF">SAMN05421541_105399</name>
</gene>
<evidence type="ECO:0000256" key="1">
    <source>
        <dbReference type="ARBA" id="ARBA00007553"/>
    </source>
</evidence>
<protein>
    <submittedName>
        <fullName evidence="5">N-acetylmuramoyl-L-alanine amidase</fullName>
    </submittedName>
</protein>
<dbReference type="GO" id="GO:0009253">
    <property type="term" value="P:peptidoglycan catabolic process"/>
    <property type="evidence" value="ECO:0007669"/>
    <property type="project" value="InterPro"/>
</dbReference>
<dbReference type="InterPro" id="IPR002502">
    <property type="entry name" value="Amidase_domain"/>
</dbReference>
<dbReference type="GO" id="GO:0008270">
    <property type="term" value="F:zinc ion binding"/>
    <property type="evidence" value="ECO:0007669"/>
    <property type="project" value="InterPro"/>
</dbReference>
<dbReference type="Pfam" id="PF01510">
    <property type="entry name" value="Amidase_2"/>
    <property type="match status" value="1"/>
</dbReference>
<dbReference type="PANTHER" id="PTHR11022:SF41">
    <property type="entry name" value="PEPTIDOGLYCAN-RECOGNITION PROTEIN LC-RELATED"/>
    <property type="match status" value="1"/>
</dbReference>
<reference evidence="5 6" key="1">
    <citation type="submission" date="2016-10" db="EMBL/GenBank/DDBJ databases">
        <authorList>
            <person name="de Groot N.N."/>
        </authorList>
    </citation>
    <scope>NUCLEOTIDE SEQUENCE [LARGE SCALE GENOMIC DNA]</scope>
    <source>
        <strain evidence="5 6">DSM 43019</strain>
    </source>
</reference>
<dbReference type="RefSeq" id="WP_239143563.1">
    <property type="nucleotide sequence ID" value="NZ_BOMT01000037.1"/>
</dbReference>
<keyword evidence="3" id="KW-0732">Signal</keyword>
<dbReference type="PANTHER" id="PTHR11022">
    <property type="entry name" value="PEPTIDOGLYCAN RECOGNITION PROTEIN"/>
    <property type="match status" value="1"/>
</dbReference>
<evidence type="ECO:0000313" key="6">
    <source>
        <dbReference type="Proteomes" id="UP000199645"/>
    </source>
</evidence>